<evidence type="ECO:0000256" key="2">
    <source>
        <dbReference type="PROSITE-ProRule" id="PRU00023"/>
    </source>
</evidence>
<protein>
    <recommendedName>
        <fullName evidence="5">Nephrocystin 3-like N-terminal domain-containing protein</fullName>
    </recommendedName>
</protein>
<feature type="domain" description="Nephrocystin 3-like N-terminal" evidence="5">
    <location>
        <begin position="478"/>
        <end position="666"/>
    </location>
</feature>
<dbReference type="InterPro" id="IPR036770">
    <property type="entry name" value="Ankyrin_rpt-contain_sf"/>
</dbReference>
<organism evidence="6 7">
    <name type="scientific">Phyllosticta capitalensis</name>
    <dbReference type="NCBI Taxonomy" id="121624"/>
    <lineage>
        <taxon>Eukaryota</taxon>
        <taxon>Fungi</taxon>
        <taxon>Dikarya</taxon>
        <taxon>Ascomycota</taxon>
        <taxon>Pezizomycotina</taxon>
        <taxon>Dothideomycetes</taxon>
        <taxon>Dothideomycetes incertae sedis</taxon>
        <taxon>Botryosphaeriales</taxon>
        <taxon>Phyllostictaceae</taxon>
        <taxon>Phyllosticta</taxon>
    </lineage>
</organism>
<feature type="repeat" description="ANK" evidence="2">
    <location>
        <begin position="1170"/>
        <end position="1195"/>
    </location>
</feature>
<keyword evidence="1" id="KW-0677">Repeat</keyword>
<reference evidence="6 7" key="1">
    <citation type="submission" date="2024-04" db="EMBL/GenBank/DDBJ databases">
        <title>Phyllosticta paracitricarpa is synonymous to the EU quarantine fungus P. citricarpa based on phylogenomic analyses.</title>
        <authorList>
            <consortium name="Lawrence Berkeley National Laboratory"/>
            <person name="Van Ingen-Buijs V.A."/>
            <person name="Van Westerhoven A.C."/>
            <person name="Haridas S."/>
            <person name="Skiadas P."/>
            <person name="Martin F."/>
            <person name="Groenewald J.Z."/>
            <person name="Crous P.W."/>
            <person name="Seidl M.F."/>
        </authorList>
    </citation>
    <scope>NUCLEOTIDE SEQUENCE [LARGE SCALE GENOMIC DNA]</scope>
    <source>
        <strain evidence="6 7">CBS 123374</strain>
    </source>
</reference>
<comment type="caution">
    <text evidence="6">The sequence shown here is derived from an EMBL/GenBank/DDBJ whole genome shotgun (WGS) entry which is preliminary data.</text>
</comment>
<keyword evidence="2" id="KW-0040">ANK repeat</keyword>
<keyword evidence="4" id="KW-0472">Membrane</keyword>
<name>A0ABR1YP62_9PEZI</name>
<gene>
    <name evidence="6" type="ORF">HDK90DRAFT_524822</name>
</gene>
<keyword evidence="4" id="KW-1133">Transmembrane helix</keyword>
<dbReference type="InterPro" id="IPR029058">
    <property type="entry name" value="AB_hydrolase_fold"/>
</dbReference>
<dbReference type="SUPFAM" id="SSF53474">
    <property type="entry name" value="alpha/beta-Hydrolases"/>
    <property type="match status" value="1"/>
</dbReference>
<dbReference type="PROSITE" id="PS50297">
    <property type="entry name" value="ANK_REP_REGION"/>
    <property type="match status" value="2"/>
</dbReference>
<dbReference type="SUPFAM" id="SSF48403">
    <property type="entry name" value="Ankyrin repeat"/>
    <property type="match status" value="1"/>
</dbReference>
<evidence type="ECO:0000313" key="7">
    <source>
        <dbReference type="Proteomes" id="UP001492380"/>
    </source>
</evidence>
<dbReference type="InterPro" id="IPR027417">
    <property type="entry name" value="P-loop_NTPase"/>
</dbReference>
<dbReference type="SUPFAM" id="SSF52540">
    <property type="entry name" value="P-loop containing nucleoside triphosphate hydrolases"/>
    <property type="match status" value="1"/>
</dbReference>
<feature type="transmembrane region" description="Helical" evidence="4">
    <location>
        <begin position="12"/>
        <end position="32"/>
    </location>
</feature>
<feature type="region of interest" description="Disordered" evidence="3">
    <location>
        <begin position="1415"/>
        <end position="1435"/>
    </location>
</feature>
<evidence type="ECO:0000313" key="6">
    <source>
        <dbReference type="EMBL" id="KAK8235207.1"/>
    </source>
</evidence>
<dbReference type="PANTHER" id="PTHR10039:SF5">
    <property type="entry name" value="NACHT DOMAIN-CONTAINING PROTEIN"/>
    <property type="match status" value="1"/>
</dbReference>
<dbReference type="PANTHER" id="PTHR10039">
    <property type="entry name" value="AMELOGENIN"/>
    <property type="match status" value="1"/>
</dbReference>
<evidence type="ECO:0000259" key="5">
    <source>
        <dbReference type="Pfam" id="PF24883"/>
    </source>
</evidence>
<feature type="region of interest" description="Disordered" evidence="3">
    <location>
        <begin position="1473"/>
        <end position="1501"/>
    </location>
</feature>
<dbReference type="InterPro" id="IPR002110">
    <property type="entry name" value="Ankyrin_rpt"/>
</dbReference>
<dbReference type="Pfam" id="PF12796">
    <property type="entry name" value="Ank_2"/>
    <property type="match status" value="1"/>
</dbReference>
<dbReference type="Pfam" id="PF24883">
    <property type="entry name" value="NPHP3_N"/>
    <property type="match status" value="1"/>
</dbReference>
<dbReference type="PROSITE" id="PS50088">
    <property type="entry name" value="ANK_REPEAT"/>
    <property type="match status" value="2"/>
</dbReference>
<dbReference type="Gene3D" id="1.25.40.20">
    <property type="entry name" value="Ankyrin repeat-containing domain"/>
    <property type="match status" value="2"/>
</dbReference>
<dbReference type="Proteomes" id="UP001492380">
    <property type="component" value="Unassembled WGS sequence"/>
</dbReference>
<dbReference type="EMBL" id="JBBWRZ010000005">
    <property type="protein sequence ID" value="KAK8235207.1"/>
    <property type="molecule type" value="Genomic_DNA"/>
</dbReference>
<proteinExistence type="predicted"/>
<evidence type="ECO:0000256" key="1">
    <source>
        <dbReference type="ARBA" id="ARBA00022737"/>
    </source>
</evidence>
<keyword evidence="7" id="KW-1185">Reference proteome</keyword>
<feature type="repeat" description="ANK" evidence="2">
    <location>
        <begin position="1358"/>
        <end position="1382"/>
    </location>
</feature>
<accession>A0ABR1YP62</accession>
<dbReference type="SMART" id="SM00248">
    <property type="entry name" value="ANK"/>
    <property type="match status" value="4"/>
</dbReference>
<evidence type="ECO:0000256" key="3">
    <source>
        <dbReference type="SAM" id="MobiDB-lite"/>
    </source>
</evidence>
<dbReference type="Gene3D" id="3.40.50.300">
    <property type="entry name" value="P-loop containing nucleotide triphosphate hydrolases"/>
    <property type="match status" value="1"/>
</dbReference>
<evidence type="ECO:0000256" key="4">
    <source>
        <dbReference type="SAM" id="Phobius"/>
    </source>
</evidence>
<dbReference type="Gene3D" id="3.40.50.1820">
    <property type="entry name" value="alpha/beta hydrolase"/>
    <property type="match status" value="1"/>
</dbReference>
<dbReference type="InterPro" id="IPR056884">
    <property type="entry name" value="NPHP3-like_N"/>
</dbReference>
<sequence length="1501" mass="170615">MDFAILQSTWGVIALTALAGLMAFIVFLRSIGATTNPLSQKRPPKVEAVHDKLRLGPESVFRVQGLPITHEGRHVDAREAEKMIRKALDVDSKIEVDVRSFAQLPSPPSQTATVTFSEIPPALDLRMQKHSDPEFTFRSSTGIVRLTVDTHFKGFTPLQSPSDANHNLDVIVLPGLGGHPFWSFKARENDFMWLRDGLRESLPAARVFTYGYDTRLQRSDSFQSLQDLGLRFGHALASQIRAGRRASQAMRPIVFIGQSLGGLVVKEALCKLSDGRSEEASILKCVEAIFFFGTPNAGMDISSLIPIVSGQPNEQFLRSVEKESTDLRRLGKKWHEVTQHKASKYVSPDLRIFSFYETVRSPTAAQNCRGEWKMTGPPTVLVERSSATHGRPWETGDNSFVIPVDRSHSDMAKFKSASDDLYGDIVSWLEKILEINQSRHIDGRLSQEEEELLSKCQTSLYFPDQETHRHQITDAKNNTCEWILKDKTYTDWVNSSSEPLLWIEGHAGAGKSTILKHALRQYESDPPHQAIVASYFFYGRGTKLQKTPQGLYQKLLYQLLPHFPRTFWGLVSRCEEQNINQPQNSWTWTLEELRTFLYQHLPEACQRRPITIFIDALDECPGTTSDSMQTDLDDGPGTDRGELVQFIQTLSDLDHTGKLKVCVSCRYYPNLFTRGLRIPVEKGNRQDIATYVKNELSSLRDIERTGIEHQIITRAQGIFQWAVLVSFKAIQMSKEGRTAKMIESAIADVPKSLDKLYEGLLLENEDDREQTLRLFQWICYSEEPLNLLQLRWILVLYPAMKEQSVEDCINGPEFRTSPEQVCSAIRYLSKGLVELNPHSDEYSASFDRDESPTSSDSRPLYRINMRGFPNIMRVLSRNIFTPFIHFKRDSSHLFTFNRQHHLEIEPQWLQKAFLVHQSVKDYLCQKGLLKLGKLEQNENLRGRAHSTIARSCLSYIFLRPQGAVQFLRPQESAHEVLSDYLKVWIIHCFQHHVALAEQDGMDQFPIVQDFCSPCHQTKLSRFHECLLECDESFTEFYKYTFTGNQKHDLGRIWAKHHAARPFLGLPFLLAHYGITSALQHLLEYNNNRLEDGVDLPGKSEIVARIITSASSKSESSFLEILSSGLINLNQKSRNGKWTPLHIAAYHGYADTVKCLLKCPIVNPNERGGNKGLTALHLAVSRDQREVVDILLNSNAVNPNIKCGWGFYALRYYRAGYSNRIGYPDDLEQNLFHLVKSWVLCPRVDLNIQDRDGQSSLFYFINCSFAPEVLQMPEVLSRMNPNIRDYEGETLLHKAIDSGNFNATCALLEIPGIDKTLTNNSGRPPIFSMLNSSYNLFRGSHSTIKALMSKFDPLTRDRVGSTLLHYAAGRGNLKDVQVLLEDGRISPEEKECSGQTVISVATSELRASYDDYMFENGHLAKDPGPSPGKHEPSSCPLSLDEWEKFMELGTPEENEQWDRKRIFDGKRIIEILEEDSRRRSEAKKDSQDLNETADKASDQQTS</sequence>
<keyword evidence="4" id="KW-0812">Transmembrane</keyword>